<reference evidence="14" key="1">
    <citation type="submission" date="2023-09" db="EMBL/GenBank/DDBJ databases">
        <title>Genomes of two closely related lineages of the louse Polyplax serrata with different host specificities.</title>
        <authorList>
            <person name="Martinu J."/>
            <person name="Tarabai H."/>
            <person name="Stefka J."/>
            <person name="Hypsa V."/>
        </authorList>
    </citation>
    <scope>NUCLEOTIDE SEQUENCE [LARGE SCALE GENOMIC DNA]</scope>
    <source>
        <strain evidence="14">HR10_N</strain>
    </source>
</reference>
<feature type="transmembrane region" description="Helical" evidence="13">
    <location>
        <begin position="308"/>
        <end position="335"/>
    </location>
</feature>
<keyword evidence="10" id="KW-0961">Cell wall biogenesis/degradation</keyword>
<sequence>MNYFFKKTYKKIIQSIIKNTFLLSLIISLLISGIITLYSASHRNYHLILNQLIKIFFSFIIMLIISTIHPNKLKSISPYIYILGIILLIIVIFFGTKKNGAKRWINLKLFQFQPSEIMKIAIPMMSIWYIDSIYNKPITILNIFLIKIIILIPTILIFKEPDLGTAMIIFIPNFSIFFLIKISKKKILLILLLPIFLIPILWESMYNYQKQRLISLIFSNNHKNNKFYYHTIQSQIAIGSGGLFGKGWLKGSQSYLNFLPERTTDFIFAVNCEEFGLFGGESIIILITLISIQSIYISKKNCNNYCKLLGTIITINFFISSSINIGMVIGIFPITGIPLPLISYGGTSITISLISFGILMSINSYQTLFSNT</sequence>
<keyword evidence="4" id="KW-0808">Transferase</keyword>
<keyword evidence="6" id="KW-0133">Cell shape</keyword>
<evidence type="ECO:0000313" key="14">
    <source>
        <dbReference type="EMBL" id="WWR12011.1"/>
    </source>
</evidence>
<feature type="transmembrane region" description="Helical" evidence="13">
    <location>
        <begin position="52"/>
        <end position="70"/>
    </location>
</feature>
<keyword evidence="7" id="KW-0573">Peptidoglycan synthesis</keyword>
<comment type="subcellular location">
    <subcellularLocation>
        <location evidence="1">Membrane</location>
        <topology evidence="1">Multi-pass membrane protein</topology>
    </subcellularLocation>
</comment>
<feature type="transmembrane region" description="Helical" evidence="13">
    <location>
        <begin position="20"/>
        <end position="40"/>
    </location>
</feature>
<keyword evidence="9 13" id="KW-0472">Membrane</keyword>
<accession>A0ABZ2H021</accession>
<feature type="transmembrane region" description="Helical" evidence="13">
    <location>
        <begin position="341"/>
        <end position="362"/>
    </location>
</feature>
<dbReference type="PANTHER" id="PTHR30474">
    <property type="entry name" value="CELL CYCLE PROTEIN"/>
    <property type="match status" value="1"/>
</dbReference>
<keyword evidence="8 13" id="KW-1133">Transmembrane helix</keyword>
<dbReference type="InterPro" id="IPR001182">
    <property type="entry name" value="FtsW/RodA"/>
</dbReference>
<feature type="transmembrane region" description="Helical" evidence="13">
    <location>
        <begin position="275"/>
        <end position="296"/>
    </location>
</feature>
<evidence type="ECO:0000256" key="6">
    <source>
        <dbReference type="ARBA" id="ARBA00022960"/>
    </source>
</evidence>
<dbReference type="PROSITE" id="PS00428">
    <property type="entry name" value="FTSW_RODA_SPOVE"/>
    <property type="match status" value="1"/>
</dbReference>
<feature type="transmembrane region" description="Helical" evidence="13">
    <location>
        <begin position="165"/>
        <end position="182"/>
    </location>
</feature>
<name>A0ABZ2H021_9GAMM</name>
<evidence type="ECO:0000256" key="9">
    <source>
        <dbReference type="ARBA" id="ARBA00023136"/>
    </source>
</evidence>
<evidence type="ECO:0000313" key="15">
    <source>
        <dbReference type="Proteomes" id="UP001360424"/>
    </source>
</evidence>
<evidence type="ECO:0000256" key="13">
    <source>
        <dbReference type="SAM" id="Phobius"/>
    </source>
</evidence>
<evidence type="ECO:0000256" key="4">
    <source>
        <dbReference type="ARBA" id="ARBA00022679"/>
    </source>
</evidence>
<protein>
    <recommendedName>
        <fullName evidence="12">Cell wall polymerase</fullName>
    </recommendedName>
    <alternativeName>
        <fullName evidence="11">Peptidoglycan polymerase</fullName>
    </alternativeName>
</protein>
<gene>
    <name evidence="14" type="primary">rodA</name>
    <name evidence="14" type="ORF">RQL38_02565</name>
</gene>
<dbReference type="RefSeq" id="WP_338521553.1">
    <property type="nucleotide sequence ID" value="NZ_CP135136.1"/>
</dbReference>
<keyword evidence="5 13" id="KW-0812">Transmembrane</keyword>
<evidence type="ECO:0000256" key="2">
    <source>
        <dbReference type="ARBA" id="ARBA00022475"/>
    </source>
</evidence>
<keyword evidence="2" id="KW-1003">Cell membrane</keyword>
<dbReference type="InterPro" id="IPR018365">
    <property type="entry name" value="Cell_cycle_FtsW-rel_CS"/>
</dbReference>
<evidence type="ECO:0000256" key="7">
    <source>
        <dbReference type="ARBA" id="ARBA00022984"/>
    </source>
</evidence>
<dbReference type="Proteomes" id="UP001360424">
    <property type="component" value="Chromosome"/>
</dbReference>
<dbReference type="EMBL" id="CP135136">
    <property type="protein sequence ID" value="WWR12011.1"/>
    <property type="molecule type" value="Genomic_DNA"/>
</dbReference>
<dbReference type="PANTHER" id="PTHR30474:SF1">
    <property type="entry name" value="PEPTIDOGLYCAN GLYCOSYLTRANSFERASE MRDB"/>
    <property type="match status" value="1"/>
</dbReference>
<feature type="transmembrane region" description="Helical" evidence="13">
    <location>
        <begin position="76"/>
        <end position="96"/>
    </location>
</feature>
<proteinExistence type="predicted"/>
<keyword evidence="15" id="KW-1185">Reference proteome</keyword>
<evidence type="ECO:0000256" key="1">
    <source>
        <dbReference type="ARBA" id="ARBA00004141"/>
    </source>
</evidence>
<evidence type="ECO:0000256" key="10">
    <source>
        <dbReference type="ARBA" id="ARBA00023316"/>
    </source>
</evidence>
<keyword evidence="3" id="KW-0328">Glycosyltransferase</keyword>
<dbReference type="InterPro" id="IPR011923">
    <property type="entry name" value="RodA/MrdB"/>
</dbReference>
<evidence type="ECO:0000256" key="11">
    <source>
        <dbReference type="ARBA" id="ARBA00032370"/>
    </source>
</evidence>
<dbReference type="Pfam" id="PF01098">
    <property type="entry name" value="FTSW_RODA_SPOVE"/>
    <property type="match status" value="1"/>
</dbReference>
<evidence type="ECO:0000256" key="5">
    <source>
        <dbReference type="ARBA" id="ARBA00022692"/>
    </source>
</evidence>
<organism evidence="14 15">
    <name type="scientific">Candidatus Legionella polyplacis</name>
    <dbReference type="NCBI Taxonomy" id="2005262"/>
    <lineage>
        <taxon>Bacteria</taxon>
        <taxon>Pseudomonadati</taxon>
        <taxon>Pseudomonadota</taxon>
        <taxon>Gammaproteobacteria</taxon>
        <taxon>Legionellales</taxon>
        <taxon>Legionellaceae</taxon>
        <taxon>Legionella</taxon>
    </lineage>
</organism>
<evidence type="ECO:0000256" key="3">
    <source>
        <dbReference type="ARBA" id="ARBA00022676"/>
    </source>
</evidence>
<evidence type="ECO:0000256" key="8">
    <source>
        <dbReference type="ARBA" id="ARBA00022989"/>
    </source>
</evidence>
<feature type="transmembrane region" description="Helical" evidence="13">
    <location>
        <begin position="188"/>
        <end position="206"/>
    </location>
</feature>
<dbReference type="NCBIfam" id="TIGR02210">
    <property type="entry name" value="rodA_shape"/>
    <property type="match status" value="1"/>
</dbReference>
<evidence type="ECO:0000256" key="12">
    <source>
        <dbReference type="ARBA" id="ARBA00033270"/>
    </source>
</evidence>
<feature type="transmembrane region" description="Helical" evidence="13">
    <location>
        <begin position="140"/>
        <end position="158"/>
    </location>
</feature>